<feature type="domain" description="Carrier" evidence="5">
    <location>
        <begin position="1438"/>
        <end position="1513"/>
    </location>
</feature>
<dbReference type="InterPro" id="IPR010071">
    <property type="entry name" value="AA_adenyl_dom"/>
</dbReference>
<dbReference type="InterPro" id="IPR041464">
    <property type="entry name" value="TubC_N"/>
</dbReference>
<dbReference type="Proteomes" id="UP001526143">
    <property type="component" value="Unassembled WGS sequence"/>
</dbReference>
<dbReference type="Gene3D" id="3.30.559.10">
    <property type="entry name" value="Chloramphenicol acetyltransferase-like domain"/>
    <property type="match status" value="1"/>
</dbReference>
<evidence type="ECO:0000259" key="5">
    <source>
        <dbReference type="PROSITE" id="PS50075"/>
    </source>
</evidence>
<dbReference type="Gene3D" id="1.10.1200.10">
    <property type="entry name" value="ACP-like"/>
    <property type="match status" value="1"/>
</dbReference>
<dbReference type="SUPFAM" id="SSF53335">
    <property type="entry name" value="S-adenosyl-L-methionine-dependent methyltransferases"/>
    <property type="match status" value="1"/>
</dbReference>
<comment type="caution">
    <text evidence="6">The sequence shown here is derived from an EMBL/GenBank/DDBJ whole genome shotgun (WGS) entry which is preliminary data.</text>
</comment>
<keyword evidence="2" id="KW-0596">Phosphopantetheine</keyword>
<dbReference type="CDD" id="cd12114">
    <property type="entry name" value="A_NRPS_TlmIV_like"/>
    <property type="match status" value="1"/>
</dbReference>
<dbReference type="InterPro" id="IPR006162">
    <property type="entry name" value="Ppantetheine_attach_site"/>
</dbReference>
<dbReference type="SUPFAM" id="SSF47336">
    <property type="entry name" value="ACP-like"/>
    <property type="match status" value="1"/>
</dbReference>
<evidence type="ECO:0000256" key="2">
    <source>
        <dbReference type="ARBA" id="ARBA00022450"/>
    </source>
</evidence>
<dbReference type="Pfam" id="PF00668">
    <property type="entry name" value="Condensation"/>
    <property type="match status" value="1"/>
</dbReference>
<dbReference type="InterPro" id="IPR036736">
    <property type="entry name" value="ACP-like_sf"/>
</dbReference>
<evidence type="ECO:0000313" key="7">
    <source>
        <dbReference type="Proteomes" id="UP001526143"/>
    </source>
</evidence>
<dbReference type="PRINTS" id="PR00154">
    <property type="entry name" value="AMPBINDING"/>
</dbReference>
<dbReference type="NCBIfam" id="TIGR01733">
    <property type="entry name" value="AA-adenyl-dom"/>
    <property type="match status" value="1"/>
</dbReference>
<evidence type="ECO:0000313" key="6">
    <source>
        <dbReference type="EMBL" id="MCV3216658.1"/>
    </source>
</evidence>
<dbReference type="Gene3D" id="3.40.50.980">
    <property type="match status" value="2"/>
</dbReference>
<dbReference type="InterPro" id="IPR029063">
    <property type="entry name" value="SAM-dependent_MTases_sf"/>
</dbReference>
<accession>A0ABT3B5I8</accession>
<dbReference type="SUPFAM" id="SSF52777">
    <property type="entry name" value="CoA-dependent acyltransferases"/>
    <property type="match status" value="2"/>
</dbReference>
<evidence type="ECO:0000256" key="1">
    <source>
        <dbReference type="ARBA" id="ARBA00001957"/>
    </source>
</evidence>
<dbReference type="InterPro" id="IPR023213">
    <property type="entry name" value="CAT-like_dom_sf"/>
</dbReference>
<keyword evidence="7" id="KW-1185">Reference proteome</keyword>
<dbReference type="InterPro" id="IPR057737">
    <property type="entry name" value="Condensation_MtbB-like"/>
</dbReference>
<dbReference type="Pfam" id="PF00550">
    <property type="entry name" value="PP-binding"/>
    <property type="match status" value="1"/>
</dbReference>
<comment type="cofactor">
    <cofactor evidence="1">
        <name>pantetheine 4'-phosphate</name>
        <dbReference type="ChEBI" id="CHEBI:47942"/>
    </cofactor>
</comment>
<dbReference type="PANTHER" id="PTHR45527">
    <property type="entry name" value="NONRIBOSOMAL PEPTIDE SYNTHETASE"/>
    <property type="match status" value="1"/>
</dbReference>
<evidence type="ECO:0000256" key="3">
    <source>
        <dbReference type="ARBA" id="ARBA00022553"/>
    </source>
</evidence>
<dbReference type="InterPro" id="IPR009081">
    <property type="entry name" value="PP-bd_ACP"/>
</dbReference>
<dbReference type="Gene3D" id="1.10.10.1830">
    <property type="entry name" value="Non-ribosomal peptide synthase, adenylation domain"/>
    <property type="match status" value="1"/>
</dbReference>
<sequence length="1535" mass="173881">MNLHSLLTDLSHRGVKLSANGNSLDIDAPKGVITPELRDSLAKHKAELLTLLQQNGTSTTSLPKIEPAPESRYEPFPLTDMQYAFWVGRSGVLELGNVANHGYYEIECKYLHIEQLNVALQKVIERHDMLRAIVLPNGQQQVLKQVPFYTIETLDLRDKTEDIANAELDAVRQRMSHQVIPSDRWPLFEFRVTRLAEESFRLHVSFDLQIFDAWSLFRLFDEWFQLYQHPEELLPPLEISFRDYVLAEQSIEQTELYKRSQAYWFNRLDELSPAPDLPLAKSPKEIKHHQNKRYEGRLEPTQWQQLKQRAANAGLTPSGVLLAAFTEILTLWSKSPRFTLNLALFNRLPLHPQVNDILGDFTSVTLLTVDNSQPEAFRERSRRLQQQLLQDLEHRYISGVRVTRELARRQGTAPSAMPIVFTSTLGFSSLGQETLTFSHFGDLVYGISQASQAWMDIQVWEEKETLTCNWDVVEELFPTGLISDMFEAYFSLLKQLATSESAWLNTNRQLIPPLQLAQRDRINATTVPTPDAMLHTMFAQQAQQRKTAPAIISSQCTLTYQELYTLSNQLGHRLQRLGATPNQLIGVVMDKGWEQIVAVMGILASGAAYVPIDPNLPQQRRDYLLANSEVKIVLTQSWLDEKLDWLSGIQRLCINTQELAKESHEPLQSAQTPDDLAYVIYTSGSTGLPKGVMISDRNVVNVVIHTNQRFNIGCQDRILAVTALNHDLSVYDIFGLLCAGGAIVIPDACGVKDPAHWAELMVREKVTLWNSVPAMMQMLVEYAESQSVVIPASLRLVIMGGDWLPVSLPERLRILVPKVEILSIGGPTETTIWNIGYLITEVDPNWKSIPYGQPMANAKYYILNEALEDCPVWVPGQMYCASVQVAQGYWRDAEKTAAKFITHPRTQERIYCTGDLGRYLPDGNIEFLGRADFQVKIRGYRIELGEIEAAIKQHPGVKEAIAVTIPGVEQSHQQIIACIVPNQQQAETLFELERVDSGETQQLWQNLVKKGAKIAQQNLDAVKPEVFAAFWQQYLDPLYTYAVSIAFHQFGVYTQLHEGYSLDELMQRGQIKPRYRQWLSRALSFLVDLGWLEVRSDKFINTRLLPNSFPTELLAKILSEAAPILDYNQNTVQLLVNSARNLAAILTENIHSAQIIATDEIPALYRKEFQAGSLVIREILHHLAQSWDSKTNLRILEIGAGTGAVTREILPVLPPEKTTYVYTDISQYFLQLGQQDFGHYPFLETALFNLEQSPQEQGYELHSFDVIIAGGVIHATRDIKESLDNMRSLLAPNGLLLFVEPTKLHPFWELFMGLQQGFDRFEDTSLRSHPLLSPKQWQEVLIAQGFTDCTVFNQPGSIADFLAVYTFMARGSASVQKFKKQEIRSFLQQKLPDYMIPSEFMLLDALPLTANGKVNRQNLRSAFGGNASLSQCKTNYVTPQTETEQIIASIWQEVLRVEKVGINDKFFELGGDSLQATQVIARMREKFPVNLPVQNLLQAPTLSSLAKSIDEIQQTTQKLQAPIHEALDNRVEVEL</sequence>
<organism evidence="6 7">
    <name type="scientific">Plectonema radiosum NIES-515</name>
    <dbReference type="NCBI Taxonomy" id="2986073"/>
    <lineage>
        <taxon>Bacteria</taxon>
        <taxon>Bacillati</taxon>
        <taxon>Cyanobacteriota</taxon>
        <taxon>Cyanophyceae</taxon>
        <taxon>Oscillatoriophycideae</taxon>
        <taxon>Oscillatoriales</taxon>
        <taxon>Microcoleaceae</taxon>
        <taxon>Plectonema</taxon>
    </lineage>
</organism>
<dbReference type="EMBL" id="JAOWRF010000353">
    <property type="protein sequence ID" value="MCV3216658.1"/>
    <property type="molecule type" value="Genomic_DNA"/>
</dbReference>
<dbReference type="PROSITE" id="PS00012">
    <property type="entry name" value="PHOSPHOPANTETHEINE"/>
    <property type="match status" value="1"/>
</dbReference>
<dbReference type="Gene3D" id="2.30.38.10">
    <property type="entry name" value="Luciferase, Domain 3"/>
    <property type="match status" value="1"/>
</dbReference>
<reference evidence="6 7" key="1">
    <citation type="submission" date="2022-10" db="EMBL/GenBank/DDBJ databases">
        <title>Identification of biosynthetic pathway for the production of the potent trypsin inhibitor radiosumin.</title>
        <authorList>
            <person name="Fewer D.P."/>
            <person name="Delbaje E."/>
            <person name="Ouyang X."/>
            <person name="Agostino P.D."/>
            <person name="Wahlsten M."/>
            <person name="Jokela J."/>
            <person name="Permi P."/>
            <person name="Haapaniemi E."/>
            <person name="Koistinen H."/>
        </authorList>
    </citation>
    <scope>NUCLEOTIDE SEQUENCE [LARGE SCALE GENOMIC DNA]</scope>
    <source>
        <strain evidence="6 7">NIES-515</strain>
    </source>
</reference>
<dbReference type="PROSITE" id="PS00455">
    <property type="entry name" value="AMP_BINDING"/>
    <property type="match status" value="1"/>
</dbReference>
<name>A0ABT3B5I8_9CYAN</name>
<dbReference type="Pfam" id="PF18563">
    <property type="entry name" value="TubC_N"/>
    <property type="match status" value="1"/>
</dbReference>
<protein>
    <submittedName>
        <fullName evidence="6">Amino acid adenylation domain-containing protein</fullName>
    </submittedName>
</protein>
<dbReference type="PROSITE" id="PS50075">
    <property type="entry name" value="CARRIER"/>
    <property type="match status" value="1"/>
</dbReference>
<dbReference type="InterPro" id="IPR045851">
    <property type="entry name" value="AMP-bd_C_sf"/>
</dbReference>
<dbReference type="Gene3D" id="3.30.300.30">
    <property type="match status" value="1"/>
</dbReference>
<dbReference type="InterPro" id="IPR000873">
    <property type="entry name" value="AMP-dep_synth/lig_dom"/>
</dbReference>
<dbReference type="InterPro" id="IPR001242">
    <property type="entry name" value="Condensation_dom"/>
</dbReference>
<dbReference type="Pfam" id="PF00501">
    <property type="entry name" value="AMP-binding"/>
    <property type="match status" value="1"/>
</dbReference>
<dbReference type="Pfam" id="PF08242">
    <property type="entry name" value="Methyltransf_12"/>
    <property type="match status" value="1"/>
</dbReference>
<dbReference type="Gene3D" id="3.30.559.30">
    <property type="entry name" value="Nonribosomal peptide synthetase, condensation domain"/>
    <property type="match status" value="1"/>
</dbReference>
<dbReference type="InterPro" id="IPR020459">
    <property type="entry name" value="AMP-binding"/>
</dbReference>
<dbReference type="RefSeq" id="WP_263748315.1">
    <property type="nucleotide sequence ID" value="NZ_JAOWRF010000353.1"/>
</dbReference>
<keyword evidence="3" id="KW-0597">Phosphoprotein</keyword>
<dbReference type="CDD" id="cd19535">
    <property type="entry name" value="Cyc_NRPS"/>
    <property type="match status" value="1"/>
</dbReference>
<dbReference type="Gene3D" id="3.40.50.150">
    <property type="entry name" value="Vaccinia Virus protein VP39"/>
    <property type="match status" value="1"/>
</dbReference>
<dbReference type="InterPro" id="IPR020845">
    <property type="entry name" value="AMP-binding_CS"/>
</dbReference>
<evidence type="ECO:0000256" key="4">
    <source>
        <dbReference type="ARBA" id="ARBA00022598"/>
    </source>
</evidence>
<keyword evidence="4" id="KW-0436">Ligase</keyword>
<proteinExistence type="predicted"/>
<gene>
    <name evidence="6" type="ORF">OGM63_24670</name>
</gene>
<dbReference type="PANTHER" id="PTHR45527:SF10">
    <property type="entry name" value="PYOCHELIN SYNTHASE PCHF"/>
    <property type="match status" value="1"/>
</dbReference>
<dbReference type="InterPro" id="IPR013217">
    <property type="entry name" value="Methyltransf_12"/>
</dbReference>
<dbReference type="CDD" id="cd02440">
    <property type="entry name" value="AdoMet_MTases"/>
    <property type="match status" value="1"/>
</dbReference>
<dbReference type="SUPFAM" id="SSF56801">
    <property type="entry name" value="Acetyl-CoA synthetase-like"/>
    <property type="match status" value="1"/>
</dbReference>
<dbReference type="InterPro" id="IPR044894">
    <property type="entry name" value="TubC_N_sf"/>
</dbReference>